<gene>
    <name evidence="2" type="ORF">FHS72_001213</name>
</gene>
<name>A0A7W9EZ58_9RHOB</name>
<sequence>MKIPKRVGRDRILANGKTPPVTVSRILMAMILGALCLIVARYLQIAFLDIKPSVPNALIFELGMAGVMAFTIGGIVRQKSFKHMVGHMAGAALAAMTMHNAVWLAPDQFAMVFSQDFVDQILAATDPMSLNIAGTSITI</sequence>
<keyword evidence="1" id="KW-0472">Membrane</keyword>
<dbReference type="EMBL" id="JACIJM010000003">
    <property type="protein sequence ID" value="MBB5721601.1"/>
    <property type="molecule type" value="Genomic_DNA"/>
</dbReference>
<comment type="caution">
    <text evidence="2">The sequence shown here is derived from an EMBL/GenBank/DDBJ whole genome shotgun (WGS) entry which is preliminary data.</text>
</comment>
<evidence type="ECO:0000256" key="1">
    <source>
        <dbReference type="SAM" id="Phobius"/>
    </source>
</evidence>
<keyword evidence="1" id="KW-1133">Transmembrane helix</keyword>
<proteinExistence type="predicted"/>
<dbReference type="Proteomes" id="UP000535415">
    <property type="component" value="Unassembled WGS sequence"/>
</dbReference>
<feature type="transmembrane region" description="Helical" evidence="1">
    <location>
        <begin position="57"/>
        <end position="76"/>
    </location>
</feature>
<feature type="transmembrane region" description="Helical" evidence="1">
    <location>
        <begin position="21"/>
        <end position="45"/>
    </location>
</feature>
<evidence type="ECO:0000313" key="2">
    <source>
        <dbReference type="EMBL" id="MBB5721601.1"/>
    </source>
</evidence>
<dbReference type="AlphaFoldDB" id="A0A7W9EZ58"/>
<accession>A0A7W9EZ58</accession>
<organism evidence="2 3">
    <name type="scientific">Yoonia ponticola</name>
    <dbReference type="NCBI Taxonomy" id="1524255"/>
    <lineage>
        <taxon>Bacteria</taxon>
        <taxon>Pseudomonadati</taxon>
        <taxon>Pseudomonadota</taxon>
        <taxon>Alphaproteobacteria</taxon>
        <taxon>Rhodobacterales</taxon>
        <taxon>Paracoccaceae</taxon>
        <taxon>Yoonia</taxon>
    </lineage>
</organism>
<reference evidence="2 3" key="1">
    <citation type="submission" date="2020-08" db="EMBL/GenBank/DDBJ databases">
        <title>Genomic Encyclopedia of Type Strains, Phase IV (KMG-IV): sequencing the most valuable type-strain genomes for metagenomic binning, comparative biology and taxonomic classification.</title>
        <authorList>
            <person name="Goeker M."/>
        </authorList>
    </citation>
    <scope>NUCLEOTIDE SEQUENCE [LARGE SCALE GENOMIC DNA]</scope>
    <source>
        <strain evidence="2 3">DSM 101064</strain>
    </source>
</reference>
<keyword evidence="3" id="KW-1185">Reference proteome</keyword>
<protein>
    <submittedName>
        <fullName evidence="2">Uncharacterized protein</fullName>
    </submittedName>
</protein>
<feature type="transmembrane region" description="Helical" evidence="1">
    <location>
        <begin position="88"/>
        <end position="105"/>
    </location>
</feature>
<dbReference type="RefSeq" id="WP_183527081.1">
    <property type="nucleotide sequence ID" value="NZ_JACIJM010000003.1"/>
</dbReference>
<keyword evidence="1" id="KW-0812">Transmembrane</keyword>
<evidence type="ECO:0000313" key="3">
    <source>
        <dbReference type="Proteomes" id="UP000535415"/>
    </source>
</evidence>